<dbReference type="eggNOG" id="COG2905">
    <property type="taxonomic scope" value="Bacteria"/>
</dbReference>
<dbReference type="InterPro" id="IPR046342">
    <property type="entry name" value="CBS_dom_sf"/>
</dbReference>
<dbReference type="RefSeq" id="WP_011138529.1">
    <property type="nucleotide sequence ID" value="NC_005090.1"/>
</dbReference>
<dbReference type="STRING" id="273121.WS0597"/>
<dbReference type="InterPro" id="IPR051257">
    <property type="entry name" value="Diverse_CBS-Domain"/>
</dbReference>
<dbReference type="Pfam" id="PF00571">
    <property type="entry name" value="CBS"/>
    <property type="match status" value="2"/>
</dbReference>
<dbReference type="GO" id="GO:0008773">
    <property type="term" value="F:[protein-PII] uridylyltransferase activity"/>
    <property type="evidence" value="ECO:0007669"/>
    <property type="project" value="InterPro"/>
</dbReference>
<evidence type="ECO:0000313" key="5">
    <source>
        <dbReference type="EMBL" id="CAE09729.1"/>
    </source>
</evidence>
<keyword evidence="1 2" id="KW-0129">CBS domain</keyword>
<feature type="domain" description="Cyclic nucleotide-binding" evidence="3">
    <location>
        <begin position="16"/>
        <end position="130"/>
    </location>
</feature>
<dbReference type="SUPFAM" id="SSF51206">
    <property type="entry name" value="cAMP-binding domain-like"/>
    <property type="match status" value="1"/>
</dbReference>
<dbReference type="HOGENOM" id="CLU_027866_1_0_7"/>
<dbReference type="CDD" id="cd00038">
    <property type="entry name" value="CAP_ED"/>
    <property type="match status" value="1"/>
</dbReference>
<feature type="domain" description="CBS" evidence="4">
    <location>
        <begin position="218"/>
        <end position="276"/>
    </location>
</feature>
<gene>
    <name evidence="5" type="ordered locus">WS0597</name>
</gene>
<dbReference type="SUPFAM" id="SSF54631">
    <property type="entry name" value="CBS-domain pair"/>
    <property type="match status" value="1"/>
</dbReference>
<dbReference type="Pfam" id="PF00027">
    <property type="entry name" value="cNMP_binding"/>
    <property type="match status" value="1"/>
</dbReference>
<evidence type="ECO:0000259" key="3">
    <source>
        <dbReference type="PROSITE" id="PS50042"/>
    </source>
</evidence>
<dbReference type="CDD" id="cd05401">
    <property type="entry name" value="NT_GlnE_GlnD_like"/>
    <property type="match status" value="1"/>
</dbReference>
<accession>Q7MSB7</accession>
<dbReference type="AlphaFoldDB" id="Q7MSB7"/>
<dbReference type="PANTHER" id="PTHR43080:SF2">
    <property type="entry name" value="CBS DOMAIN-CONTAINING PROTEIN"/>
    <property type="match status" value="1"/>
</dbReference>
<dbReference type="EMBL" id="BX571658">
    <property type="protein sequence ID" value="CAE09729.1"/>
    <property type="molecule type" value="Genomic_DNA"/>
</dbReference>
<dbReference type="InterPro" id="IPR018821">
    <property type="entry name" value="DUF294_put_nucleoTrafse_sb-bd"/>
</dbReference>
<dbReference type="InterPro" id="IPR000595">
    <property type="entry name" value="cNMP-bd_dom"/>
</dbReference>
<evidence type="ECO:0000259" key="4">
    <source>
        <dbReference type="PROSITE" id="PS51371"/>
    </source>
</evidence>
<organism evidence="6">
    <name type="scientific">Wolinella succinogenes (strain ATCC 29543 / DSM 1740 / CCUG 13145 / JCM 31913 / LMG 7466 / NCTC 11488 / FDC 602W)</name>
    <name type="common">Vibrio succinogenes</name>
    <dbReference type="NCBI Taxonomy" id="273121"/>
    <lineage>
        <taxon>Bacteria</taxon>
        <taxon>Pseudomonadati</taxon>
        <taxon>Campylobacterota</taxon>
        <taxon>Epsilonproteobacteria</taxon>
        <taxon>Campylobacterales</taxon>
        <taxon>Helicobacteraceae</taxon>
        <taxon>Wolinella</taxon>
    </lineage>
</organism>
<dbReference type="InterPro" id="IPR014710">
    <property type="entry name" value="RmlC-like_jellyroll"/>
</dbReference>
<keyword evidence="6" id="KW-1185">Reference proteome</keyword>
<evidence type="ECO:0000256" key="2">
    <source>
        <dbReference type="PROSITE-ProRule" id="PRU00703"/>
    </source>
</evidence>
<dbReference type="PANTHER" id="PTHR43080">
    <property type="entry name" value="CBS DOMAIN-CONTAINING PROTEIN CBSX3, MITOCHONDRIAL"/>
    <property type="match status" value="1"/>
</dbReference>
<dbReference type="InterPro" id="IPR018490">
    <property type="entry name" value="cNMP-bd_dom_sf"/>
</dbReference>
<dbReference type="InterPro" id="IPR000644">
    <property type="entry name" value="CBS_dom"/>
</dbReference>
<dbReference type="KEGG" id="wsu:WS0597"/>
<name>Q7MSB7_WOLSU</name>
<dbReference type="SMART" id="SM00100">
    <property type="entry name" value="cNMP"/>
    <property type="match status" value="1"/>
</dbReference>
<dbReference type="PROSITE" id="PS51371">
    <property type="entry name" value="CBS"/>
    <property type="match status" value="1"/>
</dbReference>
<dbReference type="Gene3D" id="3.10.580.10">
    <property type="entry name" value="CBS-domain"/>
    <property type="match status" value="1"/>
</dbReference>
<dbReference type="InterPro" id="IPR005105">
    <property type="entry name" value="GlnD_Uridyltrans_N"/>
</dbReference>
<proteinExistence type="predicted"/>
<reference evidence="5 6" key="1">
    <citation type="journal article" date="2003" name="Proc. Natl. Acad. Sci. U.S.A.">
        <title>Complete genome sequence and analysis of Wolinella succinogenes.</title>
        <authorList>
            <person name="Baar C."/>
            <person name="Eppinger M."/>
            <person name="Raddatz G."/>
            <person name="Simon JM."/>
            <person name="Lanz C."/>
            <person name="Klimmek O."/>
            <person name="Nandakumar R."/>
            <person name="Gross R."/>
            <person name="Rosinus A."/>
            <person name="Keller H."/>
            <person name="Jagtap P."/>
            <person name="Linke B."/>
            <person name="Meyer F."/>
            <person name="Lederer H."/>
            <person name="Schuster S.C."/>
        </authorList>
    </citation>
    <scope>NUCLEOTIDE SEQUENCE [LARGE SCALE GENOMIC DNA]</scope>
    <source>
        <strain evidence="6">ATCC 29543 / DSM 1740 / CCUG 13145 / JCM 31913 / LMG 7466 / NCTC 11488 / FDC 602W</strain>
    </source>
</reference>
<dbReference type="Gene3D" id="2.60.120.10">
    <property type="entry name" value="Jelly Rolls"/>
    <property type="match status" value="1"/>
</dbReference>
<dbReference type="Proteomes" id="UP000000422">
    <property type="component" value="Chromosome"/>
</dbReference>
<evidence type="ECO:0000256" key="1">
    <source>
        <dbReference type="ARBA" id="ARBA00023122"/>
    </source>
</evidence>
<dbReference type="Pfam" id="PF03445">
    <property type="entry name" value="DUF294"/>
    <property type="match status" value="1"/>
</dbReference>
<dbReference type="PROSITE" id="PS50042">
    <property type="entry name" value="CNMP_BINDING_3"/>
    <property type="match status" value="1"/>
</dbReference>
<evidence type="ECO:0000313" key="6">
    <source>
        <dbReference type="Proteomes" id="UP000000422"/>
    </source>
</evidence>
<dbReference type="Pfam" id="PF10335">
    <property type="entry name" value="DUF294_C"/>
    <property type="match status" value="1"/>
</dbReference>
<sequence length="611" mass="69697">MLETLHAPRFLAQIEPFSFLEKSELEEIAQSTDIFYFKEGEKIAKKGETPERYFILAKGFVKTSQEGERLSLLGPKDSFEARALLEGSYALDFIAAEESLLFGIKKEAFLQLLRTHATFECYYLDDIAQKMDALLKRRSDKDISIFMATKIKECPLQKALIVEAETSILECAQIMSEHKADALIVKFEKGHGIITNTTLREKVILQGLPSSEPAHKIATPRLITMDEEEFLFGALLSLIEHNIQRLAITRGKEKQIVGILDQIDLLSSIASKGHLINFQIQKAQTVEELEGAAKETLTLIKTLQAQGVRTREITRLLYELNAKLYKRLFEILMPKELIENSALIVLGSEGRGEQTLRTDQDNALILRDGFEMDHLESLTQRFTDALLFLGFPPCPGGIMLSQSPWRRSLSQYLEELEEWIFEPSGERVMRFSILFDASCVGGDARLLDTLRQKIFQKTLGQGVFFARFALATTLFETPLSFFSNFVTESKEHEGELDIKKGAIFPLVHGIRSLALQNSCPSTNTLERIRELEERGVLSAEFAIELREAFEFLLQIKMQIQIEKHEKNLPADNYINPSKLGKFERDLLRDVFKITERFKKFITHHFKLNMVS</sequence>
<protein>
    <submittedName>
        <fullName evidence="5">Uncharacterized protein</fullName>
    </submittedName>
</protein>